<accession>A0A1V6C813</accession>
<sequence>MKDKKQVRLGSDPLSWIRDSREQRNVEPVQQRRIPKQEHQPKTKMGLRPGWIRATFIVREDFLEKIKAVSYWERKDIKQVIDEALAGYLKNKKIKSRPR</sequence>
<proteinExistence type="predicted"/>
<name>A0A1V6C813_UNCT6</name>
<evidence type="ECO:0000313" key="2">
    <source>
        <dbReference type="EMBL" id="OQB72984.1"/>
    </source>
</evidence>
<dbReference type="EMBL" id="MWDQ01000104">
    <property type="protein sequence ID" value="OQB72984.1"/>
    <property type="molecule type" value="Genomic_DNA"/>
</dbReference>
<protein>
    <submittedName>
        <fullName evidence="2">Uncharacterized protein</fullName>
    </submittedName>
</protein>
<feature type="region of interest" description="Disordered" evidence="1">
    <location>
        <begin position="20"/>
        <end position="45"/>
    </location>
</feature>
<evidence type="ECO:0000256" key="1">
    <source>
        <dbReference type="SAM" id="MobiDB-lite"/>
    </source>
</evidence>
<reference evidence="2" key="1">
    <citation type="submission" date="2017-02" db="EMBL/GenBank/DDBJ databases">
        <title>Delving into the versatile metabolic prowess of the omnipresent phylum Bacteroidetes.</title>
        <authorList>
            <person name="Nobu M.K."/>
            <person name="Mei R."/>
            <person name="Narihiro T."/>
            <person name="Kuroda K."/>
            <person name="Liu W.-T."/>
        </authorList>
    </citation>
    <scope>NUCLEOTIDE SEQUENCE</scope>
    <source>
        <strain evidence="2">ADurb.Bin131</strain>
    </source>
</reference>
<comment type="caution">
    <text evidence="2">The sequence shown here is derived from an EMBL/GenBank/DDBJ whole genome shotgun (WGS) entry which is preliminary data.</text>
</comment>
<dbReference type="Proteomes" id="UP000485562">
    <property type="component" value="Unassembled WGS sequence"/>
</dbReference>
<gene>
    <name evidence="2" type="ORF">BWX89_01136</name>
</gene>
<dbReference type="AlphaFoldDB" id="A0A1V6C813"/>
<organism evidence="2">
    <name type="scientific">candidate division TA06 bacterium ADurb.Bin131</name>
    <dbReference type="NCBI Taxonomy" id="1852827"/>
    <lineage>
        <taxon>Bacteria</taxon>
        <taxon>Bacteria division TA06</taxon>
    </lineage>
</organism>